<evidence type="ECO:0000256" key="2">
    <source>
        <dbReference type="SAM" id="MobiDB-lite"/>
    </source>
</evidence>
<dbReference type="SMART" id="SM00356">
    <property type="entry name" value="ZnF_C3H1"/>
    <property type="match status" value="3"/>
</dbReference>
<accession>E5A108</accession>
<gene>
    <name evidence="4" type="ORF">LEMA_P104350.1</name>
</gene>
<reference evidence="5" key="1">
    <citation type="journal article" date="2011" name="Nat. Commun.">
        <title>Effector diversification within compartments of the Leptosphaeria maculans genome affected by Repeat-Induced Point mutations.</title>
        <authorList>
            <person name="Rouxel T."/>
            <person name="Grandaubert J."/>
            <person name="Hane J.K."/>
            <person name="Hoede C."/>
            <person name="van de Wouw A.P."/>
            <person name="Couloux A."/>
            <person name="Dominguez V."/>
            <person name="Anthouard V."/>
            <person name="Bally P."/>
            <person name="Bourras S."/>
            <person name="Cozijnsen A.J."/>
            <person name="Ciuffetti L.M."/>
            <person name="Degrave A."/>
            <person name="Dilmaghani A."/>
            <person name="Duret L."/>
            <person name="Fudal I."/>
            <person name="Goodwin S.B."/>
            <person name="Gout L."/>
            <person name="Glaser N."/>
            <person name="Linglin J."/>
            <person name="Kema G.H.J."/>
            <person name="Lapalu N."/>
            <person name="Lawrence C.B."/>
            <person name="May K."/>
            <person name="Meyer M."/>
            <person name="Ollivier B."/>
            <person name="Poulain J."/>
            <person name="Schoch C.L."/>
            <person name="Simon A."/>
            <person name="Spatafora J.W."/>
            <person name="Stachowiak A."/>
            <person name="Turgeon B.G."/>
            <person name="Tyler B.M."/>
            <person name="Vincent D."/>
            <person name="Weissenbach J."/>
            <person name="Amselem J."/>
            <person name="Quesneville H."/>
            <person name="Oliver R.P."/>
            <person name="Wincker P."/>
            <person name="Balesdent M.-H."/>
            <person name="Howlett B.J."/>
        </authorList>
    </citation>
    <scope>NUCLEOTIDE SEQUENCE [LARGE SCALE GENOMIC DNA]</scope>
    <source>
        <strain evidence="5">JN3 / isolate v23.1.3 / race Av1-4-5-6-7-8</strain>
    </source>
</reference>
<dbReference type="PROSITE" id="PS50103">
    <property type="entry name" value="ZF_C3H1"/>
    <property type="match status" value="1"/>
</dbReference>
<dbReference type="eggNOG" id="ENOG502T5QA">
    <property type="taxonomic scope" value="Eukaryota"/>
</dbReference>
<dbReference type="OrthoDB" id="3797741at2759"/>
<feature type="compositionally biased region" description="Polar residues" evidence="2">
    <location>
        <begin position="367"/>
        <end position="381"/>
    </location>
</feature>
<feature type="region of interest" description="Disordered" evidence="2">
    <location>
        <begin position="1"/>
        <end position="69"/>
    </location>
</feature>
<feature type="compositionally biased region" description="Low complexity" evidence="2">
    <location>
        <begin position="31"/>
        <end position="51"/>
    </location>
</feature>
<name>E5A108_LEPMJ</name>
<keyword evidence="1" id="KW-0863">Zinc-finger</keyword>
<dbReference type="InterPro" id="IPR000571">
    <property type="entry name" value="Znf_CCCH"/>
</dbReference>
<dbReference type="GeneID" id="13280853"/>
<keyword evidence="1" id="KW-0862">Zinc</keyword>
<dbReference type="HOGENOM" id="CLU_479909_0_0_1"/>
<organism evidence="5">
    <name type="scientific">Leptosphaeria maculans (strain JN3 / isolate v23.1.3 / race Av1-4-5-6-7-8)</name>
    <name type="common">Blackleg fungus</name>
    <name type="synonym">Phoma lingam</name>
    <dbReference type="NCBI Taxonomy" id="985895"/>
    <lineage>
        <taxon>Eukaryota</taxon>
        <taxon>Fungi</taxon>
        <taxon>Dikarya</taxon>
        <taxon>Ascomycota</taxon>
        <taxon>Pezizomycotina</taxon>
        <taxon>Dothideomycetes</taxon>
        <taxon>Pleosporomycetidae</taxon>
        <taxon>Pleosporales</taxon>
        <taxon>Pleosporineae</taxon>
        <taxon>Leptosphaeriaceae</taxon>
        <taxon>Plenodomus</taxon>
        <taxon>Plenodomus lingam/Leptosphaeria maculans species complex</taxon>
    </lineage>
</organism>
<dbReference type="InParanoid" id="E5A108"/>
<sequence length="524" mass="55599">MTKRKTAPADSTSVPRKRKYAKAGANTDTLPEAASTVTTESSTTAPVETSTLSAMNTPATPATPINDEDVFELDFGAEDEETNAASVVVDDDKLEKDQTSSSNLKQEGASKLVVQKNATSKAVATSESNPAFTANIEDVNNGIQEDAEASSATVDRIESPSNGKWKTEIAQQALVSGIQAQFAYTPALMSMAGANAVGDTIDLGFTVNGLKLEVSFKIVGLEEPTQRDEQAVSKDVNRDTAPETILNSPSIETTEEPSDVSIDTEQAENALQIARPLSASKLPVDSRSNIPCRFGETCTKGAGCPFDHTVMKKKKLCTWVNTTKGCSNGANCHFSHEYAGKMCTKSTSRMTCENGATCAFMHRDDGTQTLKKGTQPPNNSMAPPLSYHDGDRTGSLALSTSASIASLLPPGLIPSSSNNNQAHDATSGSNPSHSTPMYTQTGPQNLGNVAGLKRSAEGEEIGHETSRRRTYNNHPSQQQTGYTRIGSQNARGGRGFAQTRGKQGQRGKNNGGGDNKHNLLEMTL</sequence>
<keyword evidence="1" id="KW-0479">Metal-binding</keyword>
<evidence type="ECO:0000313" key="5">
    <source>
        <dbReference type="Proteomes" id="UP000002668"/>
    </source>
</evidence>
<keyword evidence="5" id="KW-1185">Reference proteome</keyword>
<protein>
    <recommendedName>
        <fullName evidence="3">C3H1-type domain-containing protein</fullName>
    </recommendedName>
</protein>
<feature type="zinc finger region" description="C3H1-type" evidence="1">
    <location>
        <begin position="311"/>
        <end position="339"/>
    </location>
</feature>
<evidence type="ECO:0000259" key="3">
    <source>
        <dbReference type="PROSITE" id="PS50103"/>
    </source>
</evidence>
<feature type="compositionally biased region" description="Basic and acidic residues" evidence="2">
    <location>
        <begin position="454"/>
        <end position="467"/>
    </location>
</feature>
<feature type="region of interest" description="Disordered" evidence="2">
    <location>
        <begin position="409"/>
        <end position="524"/>
    </location>
</feature>
<evidence type="ECO:0000256" key="1">
    <source>
        <dbReference type="PROSITE-ProRule" id="PRU00723"/>
    </source>
</evidence>
<dbReference type="AlphaFoldDB" id="E5A108"/>
<dbReference type="GO" id="GO:0008270">
    <property type="term" value="F:zinc ion binding"/>
    <property type="evidence" value="ECO:0007669"/>
    <property type="project" value="UniProtKB-KW"/>
</dbReference>
<proteinExistence type="predicted"/>
<feature type="region of interest" description="Disordered" evidence="2">
    <location>
        <begin position="367"/>
        <end position="394"/>
    </location>
</feature>
<feature type="compositionally biased region" description="Low complexity" evidence="2">
    <location>
        <begin position="409"/>
        <end position="420"/>
    </location>
</feature>
<feature type="domain" description="C3H1-type" evidence="3">
    <location>
        <begin position="311"/>
        <end position="339"/>
    </location>
</feature>
<dbReference type="Gene3D" id="4.10.1000.10">
    <property type="entry name" value="Zinc finger, CCCH-type"/>
    <property type="match status" value="1"/>
</dbReference>
<feature type="compositionally biased region" description="Polar residues" evidence="2">
    <location>
        <begin position="421"/>
        <end position="447"/>
    </location>
</feature>
<feature type="compositionally biased region" description="Basic and acidic residues" evidence="2">
    <location>
        <begin position="514"/>
        <end position="524"/>
    </location>
</feature>
<dbReference type="Proteomes" id="UP000002668">
    <property type="component" value="Genome"/>
</dbReference>
<feature type="compositionally biased region" description="Polar residues" evidence="2">
    <location>
        <begin position="472"/>
        <end position="490"/>
    </location>
</feature>
<dbReference type="VEuPathDB" id="FungiDB:LEMA_P104350.1"/>
<evidence type="ECO:0000313" key="4">
    <source>
        <dbReference type="EMBL" id="CBX97304.1"/>
    </source>
</evidence>
<dbReference type="EMBL" id="FP929131">
    <property type="protein sequence ID" value="CBX97304.1"/>
    <property type="molecule type" value="Genomic_DNA"/>
</dbReference>